<dbReference type="EMBL" id="MDYX01000024">
    <property type="protein sequence ID" value="KAF9629270.1"/>
    <property type="molecule type" value="Genomic_DNA"/>
</dbReference>
<evidence type="ECO:0000256" key="1">
    <source>
        <dbReference type="SAM" id="MobiDB-lite"/>
    </source>
</evidence>
<gene>
    <name evidence="2" type="ORF">BFW01_g10473</name>
</gene>
<organism evidence="2 3">
    <name type="scientific">Lasiodiplodia theobromae</name>
    <dbReference type="NCBI Taxonomy" id="45133"/>
    <lineage>
        <taxon>Eukaryota</taxon>
        <taxon>Fungi</taxon>
        <taxon>Dikarya</taxon>
        <taxon>Ascomycota</taxon>
        <taxon>Pezizomycotina</taxon>
        <taxon>Dothideomycetes</taxon>
        <taxon>Dothideomycetes incertae sedis</taxon>
        <taxon>Botryosphaeriales</taxon>
        <taxon>Botryosphaeriaceae</taxon>
        <taxon>Lasiodiplodia</taxon>
    </lineage>
</organism>
<sequence length="204" mass="22230">MSFQNPALVTPFLTRETNTSYQNGKPQGEQPGVRVWYCGNCGWGPMMCGLYFACIVCQHKLGSDCEIDFIEDKAGGTKLQGQRIAEPAAQHGARQPANPPKQPTRQSQQPAGSLEEPTIHPGILQGDGMITIPGQSKDKYTLDQYIKSPLGVIDRLANGLPNDGGRTLEIQLSEICQTLGCESGDVWEFSPLDQGELEGYDFAQ</sequence>
<reference evidence="2" key="2">
    <citation type="journal article" date="2018" name="DNA Res.">
        <title>Comparative genome and transcriptome analyses reveal adaptations to opportunistic infections in woody plant degrading pathogens of Botryosphaeriaceae.</title>
        <authorList>
            <person name="Yan J.Y."/>
            <person name="Zhao W.S."/>
            <person name="Chen Z."/>
            <person name="Xing Q.K."/>
            <person name="Zhang W."/>
            <person name="Chethana K.W.T."/>
            <person name="Xue M.F."/>
            <person name="Xu J.P."/>
            <person name="Phillips A.J.L."/>
            <person name="Wang Y."/>
            <person name="Liu J.H."/>
            <person name="Liu M."/>
            <person name="Zhou Y."/>
            <person name="Jayawardena R.S."/>
            <person name="Manawasinghe I.S."/>
            <person name="Huang J.B."/>
            <person name="Qiao G.H."/>
            <person name="Fu C.Y."/>
            <person name="Guo F.F."/>
            <person name="Dissanayake A.J."/>
            <person name="Peng Y.L."/>
            <person name="Hyde K.D."/>
            <person name="Li X.H."/>
        </authorList>
    </citation>
    <scope>NUCLEOTIDE SEQUENCE</scope>
    <source>
        <strain evidence="2">CSS-01s</strain>
    </source>
</reference>
<dbReference type="Proteomes" id="UP000627934">
    <property type="component" value="Unassembled WGS sequence"/>
</dbReference>
<evidence type="ECO:0000313" key="2">
    <source>
        <dbReference type="EMBL" id="KAF9629270.1"/>
    </source>
</evidence>
<evidence type="ECO:0000313" key="3">
    <source>
        <dbReference type="Proteomes" id="UP000627934"/>
    </source>
</evidence>
<reference evidence="2" key="1">
    <citation type="submission" date="2016-08" db="EMBL/GenBank/DDBJ databases">
        <authorList>
            <person name="Yan J."/>
        </authorList>
    </citation>
    <scope>NUCLEOTIDE SEQUENCE</scope>
    <source>
        <strain evidence="2">CSS-01s</strain>
    </source>
</reference>
<accession>A0A8H7M8I2</accession>
<name>A0A8H7M8I2_9PEZI</name>
<feature type="region of interest" description="Disordered" evidence="1">
    <location>
        <begin position="80"/>
        <end position="126"/>
    </location>
</feature>
<proteinExistence type="predicted"/>
<dbReference type="AlphaFoldDB" id="A0A8H7M8I2"/>
<comment type="caution">
    <text evidence="2">The sequence shown here is derived from an EMBL/GenBank/DDBJ whole genome shotgun (WGS) entry which is preliminary data.</text>
</comment>
<protein>
    <submittedName>
        <fullName evidence="2">Uncharacterized protein</fullName>
    </submittedName>
</protein>